<dbReference type="SUPFAM" id="SSF53098">
    <property type="entry name" value="Ribonuclease H-like"/>
    <property type="match status" value="1"/>
</dbReference>
<name>A0A124R7Y6_9BURK</name>
<reference evidence="1 2" key="1">
    <citation type="submission" date="2015-11" db="EMBL/GenBank/DDBJ databases">
        <title>Expanding the genomic diversity of Burkholderia species for the development of highly accurate diagnostics.</title>
        <authorList>
            <person name="Sahl J."/>
            <person name="Keim P."/>
            <person name="Wagner D."/>
        </authorList>
    </citation>
    <scope>NUCLEOTIDE SEQUENCE [LARGE SCALE GENOMIC DNA]</scope>
    <source>
        <strain evidence="1 2">MSMB2036</strain>
    </source>
</reference>
<dbReference type="AlphaFoldDB" id="A0A124R7Y6"/>
<gene>
    <name evidence="1" type="ORF">WJ33_37030</name>
</gene>
<comment type="caution">
    <text evidence="1">The sequence shown here is derived from an EMBL/GenBank/DDBJ whole genome shotgun (WGS) entry which is preliminary data.</text>
</comment>
<evidence type="ECO:0000313" key="2">
    <source>
        <dbReference type="Proteomes" id="UP000064029"/>
    </source>
</evidence>
<evidence type="ECO:0000313" key="1">
    <source>
        <dbReference type="EMBL" id="KVG56581.1"/>
    </source>
</evidence>
<dbReference type="EMBL" id="LOXM01000255">
    <property type="protein sequence ID" value="KVG56581.1"/>
    <property type="molecule type" value="Genomic_DNA"/>
</dbReference>
<dbReference type="Gene3D" id="3.30.420.10">
    <property type="entry name" value="Ribonuclease H-like superfamily/Ribonuclease H"/>
    <property type="match status" value="1"/>
</dbReference>
<dbReference type="InterPro" id="IPR036397">
    <property type="entry name" value="RNaseH_sf"/>
</dbReference>
<organism evidence="1 2">
    <name type="scientific">Burkholderia ubonensis</name>
    <dbReference type="NCBI Taxonomy" id="101571"/>
    <lineage>
        <taxon>Bacteria</taxon>
        <taxon>Pseudomonadati</taxon>
        <taxon>Pseudomonadota</taxon>
        <taxon>Betaproteobacteria</taxon>
        <taxon>Burkholderiales</taxon>
        <taxon>Burkholderiaceae</taxon>
        <taxon>Burkholderia</taxon>
        <taxon>Burkholderia cepacia complex</taxon>
    </lineage>
</organism>
<dbReference type="InterPro" id="IPR012337">
    <property type="entry name" value="RNaseH-like_sf"/>
</dbReference>
<accession>A0A124R7Y6</accession>
<dbReference type="GO" id="GO:0003676">
    <property type="term" value="F:nucleic acid binding"/>
    <property type="evidence" value="ECO:0007669"/>
    <property type="project" value="InterPro"/>
</dbReference>
<dbReference type="Proteomes" id="UP000064029">
    <property type="component" value="Unassembled WGS sequence"/>
</dbReference>
<protein>
    <submittedName>
        <fullName evidence="1">Uncharacterized protein</fullName>
    </submittedName>
</protein>
<proteinExistence type="predicted"/>
<sequence length="157" mass="17129">MGTPAMNLIALDLGTQLGWAVRDVNGTIKHGSVSFHPRSKDGPGQRWLRFVAHLSSLKRQVGEIHACYYEGVERHLGTQAAHAFGAFESHLQVFCDVNLIRLEAVGVGQIKKSWTGRGNANKEAMVAEAKRRGFRVVDDNAADALAILHVGMEKEGV</sequence>